<keyword evidence="2 4" id="KW-0238">DNA-binding</keyword>
<dbReference type="EMBL" id="BMMD01000003">
    <property type="protein sequence ID" value="GGJ73654.1"/>
    <property type="molecule type" value="Genomic_DNA"/>
</dbReference>
<organism evidence="7 8">
    <name type="scientific">Agromyces bauzanensis</name>
    <dbReference type="NCBI Taxonomy" id="1308924"/>
    <lineage>
        <taxon>Bacteria</taxon>
        <taxon>Bacillati</taxon>
        <taxon>Actinomycetota</taxon>
        <taxon>Actinomycetes</taxon>
        <taxon>Micrococcales</taxon>
        <taxon>Microbacteriaceae</taxon>
        <taxon>Agromyces</taxon>
    </lineage>
</organism>
<comment type="caution">
    <text evidence="7">The sequence shown here is derived from an EMBL/GenBank/DDBJ whole genome shotgun (WGS) entry which is preliminary data.</text>
</comment>
<dbReference type="AlphaFoldDB" id="A0A917PF87"/>
<reference evidence="7" key="1">
    <citation type="journal article" date="2014" name="Int. J. Syst. Evol. Microbiol.">
        <title>Complete genome sequence of Corynebacterium casei LMG S-19264T (=DSM 44701T), isolated from a smear-ripened cheese.</title>
        <authorList>
            <consortium name="US DOE Joint Genome Institute (JGI-PGF)"/>
            <person name="Walter F."/>
            <person name="Albersmeier A."/>
            <person name="Kalinowski J."/>
            <person name="Ruckert C."/>
        </authorList>
    </citation>
    <scope>NUCLEOTIDE SEQUENCE</scope>
    <source>
        <strain evidence="7">CGMCC 1.8984</strain>
    </source>
</reference>
<evidence type="ECO:0000256" key="4">
    <source>
        <dbReference type="PROSITE-ProRule" id="PRU00335"/>
    </source>
</evidence>
<dbReference type="InterPro" id="IPR009057">
    <property type="entry name" value="Homeodomain-like_sf"/>
</dbReference>
<dbReference type="Pfam" id="PF00440">
    <property type="entry name" value="TetR_N"/>
    <property type="match status" value="1"/>
</dbReference>
<evidence type="ECO:0000313" key="7">
    <source>
        <dbReference type="EMBL" id="GGJ73654.1"/>
    </source>
</evidence>
<evidence type="ECO:0000256" key="2">
    <source>
        <dbReference type="ARBA" id="ARBA00023125"/>
    </source>
</evidence>
<evidence type="ECO:0000313" key="8">
    <source>
        <dbReference type="Proteomes" id="UP000636956"/>
    </source>
</evidence>
<accession>A0A917PF87</accession>
<protein>
    <recommendedName>
        <fullName evidence="6">HTH tetR-type domain-containing protein</fullName>
    </recommendedName>
</protein>
<dbReference type="SUPFAM" id="SSF46689">
    <property type="entry name" value="Homeodomain-like"/>
    <property type="match status" value="1"/>
</dbReference>
<dbReference type="PANTHER" id="PTHR30055">
    <property type="entry name" value="HTH-TYPE TRANSCRIPTIONAL REGULATOR RUTR"/>
    <property type="match status" value="1"/>
</dbReference>
<dbReference type="PROSITE" id="PS50977">
    <property type="entry name" value="HTH_TETR_2"/>
    <property type="match status" value="1"/>
</dbReference>
<feature type="domain" description="HTH tetR-type" evidence="6">
    <location>
        <begin position="15"/>
        <end position="75"/>
    </location>
</feature>
<dbReference type="PANTHER" id="PTHR30055:SF234">
    <property type="entry name" value="HTH-TYPE TRANSCRIPTIONAL REGULATOR BETI"/>
    <property type="match status" value="1"/>
</dbReference>
<reference evidence="7" key="2">
    <citation type="submission" date="2020-09" db="EMBL/GenBank/DDBJ databases">
        <authorList>
            <person name="Sun Q."/>
            <person name="Zhou Y."/>
        </authorList>
    </citation>
    <scope>NUCLEOTIDE SEQUENCE</scope>
    <source>
        <strain evidence="7">CGMCC 1.8984</strain>
    </source>
</reference>
<evidence type="ECO:0000256" key="3">
    <source>
        <dbReference type="ARBA" id="ARBA00023163"/>
    </source>
</evidence>
<evidence type="ECO:0000256" key="5">
    <source>
        <dbReference type="SAM" id="MobiDB-lite"/>
    </source>
</evidence>
<keyword evidence="3" id="KW-0804">Transcription</keyword>
<dbReference type="Proteomes" id="UP000636956">
    <property type="component" value="Unassembled WGS sequence"/>
</dbReference>
<dbReference type="GO" id="GO:0003700">
    <property type="term" value="F:DNA-binding transcription factor activity"/>
    <property type="evidence" value="ECO:0007669"/>
    <property type="project" value="TreeGrafter"/>
</dbReference>
<dbReference type="InterPro" id="IPR050109">
    <property type="entry name" value="HTH-type_TetR-like_transc_reg"/>
</dbReference>
<dbReference type="Gene3D" id="1.10.357.10">
    <property type="entry name" value="Tetracycline Repressor, domain 2"/>
    <property type="match status" value="1"/>
</dbReference>
<evidence type="ECO:0000259" key="6">
    <source>
        <dbReference type="PROSITE" id="PS50977"/>
    </source>
</evidence>
<gene>
    <name evidence="7" type="ORF">GCM10011372_09600</name>
</gene>
<feature type="DNA-binding region" description="H-T-H motif" evidence="4">
    <location>
        <begin position="38"/>
        <end position="57"/>
    </location>
</feature>
<dbReference type="InterPro" id="IPR001647">
    <property type="entry name" value="HTH_TetR"/>
</dbReference>
<name>A0A917PF87_9MICO</name>
<dbReference type="GO" id="GO:0000976">
    <property type="term" value="F:transcription cis-regulatory region binding"/>
    <property type="evidence" value="ECO:0007669"/>
    <property type="project" value="TreeGrafter"/>
</dbReference>
<dbReference type="PRINTS" id="PR00455">
    <property type="entry name" value="HTHTETR"/>
</dbReference>
<dbReference type="RefSeq" id="WP_188742294.1">
    <property type="nucleotide sequence ID" value="NZ_BAABFW010000009.1"/>
</dbReference>
<keyword evidence="8" id="KW-1185">Reference proteome</keyword>
<evidence type="ECO:0000256" key="1">
    <source>
        <dbReference type="ARBA" id="ARBA00023015"/>
    </source>
</evidence>
<feature type="region of interest" description="Disordered" evidence="5">
    <location>
        <begin position="183"/>
        <end position="202"/>
    </location>
</feature>
<keyword evidence="1" id="KW-0805">Transcription regulation</keyword>
<sequence>MARRLPGAGPPANDLTGKARIRNAALDLFAEQGVDATSLRAIASAAGVTVGLIVHHYGTKEVLREAVELAIVDRFSETIASVPLGSRPVDQIAAARDEAVAEMLSTNRAIVDYLRRALLDGSAERGDLVSRLSQLSAQQVHDLRAAGVASTKHTVGDQVVTIMVRQLGRLFLQPLVDRISREFDDDMGPSRTPPQLIVDVSH</sequence>
<proteinExistence type="predicted"/>